<evidence type="ECO:0000256" key="1">
    <source>
        <dbReference type="ARBA" id="ARBA00006987"/>
    </source>
</evidence>
<dbReference type="InterPro" id="IPR042100">
    <property type="entry name" value="Bug_dom1"/>
</dbReference>
<dbReference type="EMBL" id="NEVK01000001">
    <property type="protein sequence ID" value="OZI27190.1"/>
    <property type="molecule type" value="Genomic_DNA"/>
</dbReference>
<evidence type="ECO:0000313" key="4">
    <source>
        <dbReference type="Proteomes" id="UP000216947"/>
    </source>
</evidence>
<dbReference type="Gene3D" id="3.40.190.150">
    <property type="entry name" value="Bordetella uptake gene, domain 1"/>
    <property type="match status" value="1"/>
</dbReference>
<sequence>MHNNQQVSSHRGFRIALSAMLGAAIGLTAPYCAQAADSAETFPSRPVRFIVPYAAGGLPDTVARVVAQGLTSSLGQPVVVENKPGANGVVAAQALASAEADGYTYLVTDGSMMSINPSLYKNLPYDPKRDFVPVSLIATSPLFLATSVQTKITSLQDFIKQVQAKPGGLDYGSSGIGSSHHLTMEAMKIALKLDISHVPFRGSGQSVPAMVGNQVDVVFAALPSLSGFAEKGQVKILATNAGARSALAPDIPAISEIITGFNFAVTVGALAATGTPDYAVQKMSAAIAKAVKAPAVVKQFNTLGIEPVGGTPAEYGEAIDDEAKRYEGAIQAAGIKAD</sequence>
<evidence type="ECO:0000256" key="2">
    <source>
        <dbReference type="SAM" id="SignalP"/>
    </source>
</evidence>
<proteinExistence type="inferred from homology"/>
<name>A0A261RRE8_9BORD</name>
<dbReference type="PANTHER" id="PTHR42928:SF5">
    <property type="entry name" value="BLR1237 PROTEIN"/>
    <property type="match status" value="1"/>
</dbReference>
<reference evidence="4" key="1">
    <citation type="submission" date="2017-05" db="EMBL/GenBank/DDBJ databases">
        <title>Complete and WGS of Bordetella genogroups.</title>
        <authorList>
            <person name="Spilker T."/>
            <person name="Lipuma J."/>
        </authorList>
    </citation>
    <scope>NUCLEOTIDE SEQUENCE [LARGE SCALE GENOMIC DNA]</scope>
    <source>
        <strain evidence="4">AU18089</strain>
    </source>
</reference>
<accession>A0A261RRE8</accession>
<dbReference type="PANTHER" id="PTHR42928">
    <property type="entry name" value="TRICARBOXYLATE-BINDING PROTEIN"/>
    <property type="match status" value="1"/>
</dbReference>
<comment type="similarity">
    <text evidence="1">Belongs to the UPF0065 (bug) family.</text>
</comment>
<dbReference type="RefSeq" id="WP_094795712.1">
    <property type="nucleotide sequence ID" value="NZ_NEVK01000001.1"/>
</dbReference>
<dbReference type="Gene3D" id="3.40.190.10">
    <property type="entry name" value="Periplasmic binding protein-like II"/>
    <property type="match status" value="1"/>
</dbReference>
<organism evidence="3 4">
    <name type="scientific">Bordetella genomosp. 7</name>
    <dbReference type="NCBI Taxonomy" id="1416805"/>
    <lineage>
        <taxon>Bacteria</taxon>
        <taxon>Pseudomonadati</taxon>
        <taxon>Pseudomonadota</taxon>
        <taxon>Betaproteobacteria</taxon>
        <taxon>Burkholderiales</taxon>
        <taxon>Alcaligenaceae</taxon>
        <taxon>Bordetella</taxon>
    </lineage>
</organism>
<dbReference type="Proteomes" id="UP000216947">
    <property type="component" value="Unassembled WGS sequence"/>
</dbReference>
<gene>
    <name evidence="3" type="ORF">CAL19_00145</name>
</gene>
<keyword evidence="4" id="KW-1185">Reference proteome</keyword>
<feature type="signal peptide" evidence="2">
    <location>
        <begin position="1"/>
        <end position="35"/>
    </location>
</feature>
<feature type="chain" id="PRO_5013170320" evidence="2">
    <location>
        <begin position="36"/>
        <end position="338"/>
    </location>
</feature>
<evidence type="ECO:0000313" key="3">
    <source>
        <dbReference type="EMBL" id="OZI27190.1"/>
    </source>
</evidence>
<dbReference type="SUPFAM" id="SSF53850">
    <property type="entry name" value="Periplasmic binding protein-like II"/>
    <property type="match status" value="1"/>
</dbReference>
<comment type="caution">
    <text evidence="3">The sequence shown here is derived from an EMBL/GenBank/DDBJ whole genome shotgun (WGS) entry which is preliminary data.</text>
</comment>
<keyword evidence="2" id="KW-0732">Signal</keyword>
<dbReference type="PIRSF" id="PIRSF017082">
    <property type="entry name" value="YflP"/>
    <property type="match status" value="1"/>
</dbReference>
<dbReference type="Pfam" id="PF03401">
    <property type="entry name" value="TctC"/>
    <property type="match status" value="1"/>
</dbReference>
<dbReference type="InterPro" id="IPR005064">
    <property type="entry name" value="BUG"/>
</dbReference>
<dbReference type="AlphaFoldDB" id="A0A261RRE8"/>
<protein>
    <submittedName>
        <fullName evidence="3">4,5-dihydroxyphthalate dehydrogenase</fullName>
    </submittedName>
</protein>